<organism evidence="11 12">
    <name type="scientific">Pogona vitticeps</name>
    <name type="common">central bearded dragon</name>
    <dbReference type="NCBI Taxonomy" id="103695"/>
    <lineage>
        <taxon>Eukaryota</taxon>
        <taxon>Metazoa</taxon>
        <taxon>Chordata</taxon>
        <taxon>Craniata</taxon>
        <taxon>Vertebrata</taxon>
        <taxon>Euteleostomi</taxon>
        <taxon>Lepidosauria</taxon>
        <taxon>Squamata</taxon>
        <taxon>Bifurcata</taxon>
        <taxon>Unidentata</taxon>
        <taxon>Episquamata</taxon>
        <taxon>Toxicofera</taxon>
        <taxon>Iguania</taxon>
        <taxon>Acrodonta</taxon>
        <taxon>Agamidae</taxon>
        <taxon>Amphibolurinae</taxon>
        <taxon>Pogona</taxon>
    </lineage>
</organism>
<accession>A0ABM5FWN8</accession>
<evidence type="ECO:0000256" key="8">
    <source>
        <dbReference type="ARBA" id="ARBA00039511"/>
    </source>
</evidence>
<dbReference type="Proteomes" id="UP001652642">
    <property type="component" value="Chromosome 3"/>
</dbReference>
<dbReference type="PANTHER" id="PTHR22237:SF1">
    <property type="entry name" value="APC MEMBRANE RECRUITMENT PROTEIN 2"/>
    <property type="match status" value="1"/>
</dbReference>
<feature type="compositionally biased region" description="Gly residues" evidence="10">
    <location>
        <begin position="95"/>
        <end position="115"/>
    </location>
</feature>
<name>A0ABM5FWN8_9SAUR</name>
<dbReference type="Pfam" id="PF09422">
    <property type="entry name" value="AMER"/>
    <property type="match status" value="2"/>
</dbReference>
<proteinExistence type="inferred from homology"/>
<feature type="compositionally biased region" description="Basic and acidic residues" evidence="10">
    <location>
        <begin position="284"/>
        <end position="303"/>
    </location>
</feature>
<keyword evidence="11" id="KW-1185">Reference proteome</keyword>
<feature type="region of interest" description="Disordered" evidence="10">
    <location>
        <begin position="534"/>
        <end position="569"/>
    </location>
</feature>
<feature type="region of interest" description="Disordered" evidence="10">
    <location>
        <begin position="38"/>
        <end position="474"/>
    </location>
</feature>
<dbReference type="InterPro" id="IPR019003">
    <property type="entry name" value="AMER"/>
</dbReference>
<feature type="compositionally biased region" description="Low complexity" evidence="10">
    <location>
        <begin position="122"/>
        <end position="132"/>
    </location>
</feature>
<evidence type="ECO:0000256" key="9">
    <source>
        <dbReference type="ARBA" id="ARBA00042108"/>
    </source>
</evidence>
<reference evidence="12" key="1">
    <citation type="submission" date="2025-08" db="UniProtKB">
        <authorList>
            <consortium name="RefSeq"/>
        </authorList>
    </citation>
    <scope>IDENTIFICATION</scope>
</reference>
<evidence type="ECO:0000256" key="4">
    <source>
        <dbReference type="ARBA" id="ARBA00022687"/>
    </source>
</evidence>
<evidence type="ECO:0000313" key="12">
    <source>
        <dbReference type="RefSeq" id="XP_072849818.1"/>
    </source>
</evidence>
<dbReference type="RefSeq" id="XP_072849818.1">
    <property type="nucleotide sequence ID" value="XM_072993717.1"/>
</dbReference>
<dbReference type="GeneID" id="110088644"/>
<protein>
    <recommendedName>
        <fullName evidence="8">APC membrane recruitment protein 2</fullName>
    </recommendedName>
    <alternativeName>
        <fullName evidence="9">Protein FAM123A</fullName>
    </alternativeName>
</protein>
<evidence type="ECO:0000256" key="10">
    <source>
        <dbReference type="SAM" id="MobiDB-lite"/>
    </source>
</evidence>
<feature type="compositionally biased region" description="Basic and acidic residues" evidence="10">
    <location>
        <begin position="428"/>
        <end position="440"/>
    </location>
</feature>
<evidence type="ECO:0000256" key="2">
    <source>
        <dbReference type="ARBA" id="ARBA00007750"/>
    </source>
</evidence>
<dbReference type="PANTHER" id="PTHR22237">
    <property type="entry name" value="APC MEMBRANE RECRUITMENT PROTEIN 2-RELATED"/>
    <property type="match status" value="1"/>
</dbReference>
<evidence type="ECO:0000313" key="11">
    <source>
        <dbReference type="Proteomes" id="UP001652642"/>
    </source>
</evidence>
<feature type="compositionally biased region" description="Gly residues" evidence="10">
    <location>
        <begin position="321"/>
        <end position="330"/>
    </location>
</feature>
<evidence type="ECO:0000256" key="1">
    <source>
        <dbReference type="ARBA" id="ARBA00004202"/>
    </source>
</evidence>
<evidence type="ECO:0000256" key="6">
    <source>
        <dbReference type="ARBA" id="ARBA00023136"/>
    </source>
</evidence>
<keyword evidence="6" id="KW-0472">Membrane</keyword>
<keyword evidence="4" id="KW-0879">Wnt signaling pathway</keyword>
<keyword evidence="3" id="KW-1003">Cell membrane</keyword>
<comment type="function">
    <text evidence="7">Negative regulator of the canonical Wnt signaling pathway involved in neuroectodermal patterning. Acts by specifically binding phosphatidylinositol 4,5-bisphosphate (PtdIns(4,5)P2), translocating to the cell membrane and interacting with key regulators of the canonical Wnt signaling pathway, such as components of the beta-catenin destruction complex.</text>
</comment>
<evidence type="ECO:0000256" key="7">
    <source>
        <dbReference type="ARBA" id="ARBA00037665"/>
    </source>
</evidence>
<evidence type="ECO:0000256" key="3">
    <source>
        <dbReference type="ARBA" id="ARBA00022475"/>
    </source>
</evidence>
<sequence length="601" mass="61893">MDVHCDCAEPTAVGEQPPPSGKLNKTAFKLFKRRKSGGAMPSIFGVRSGGGSKGKSGEGGGGGQAAAAAAGMVRSKTHDGLAEVVLESGKKEEPGGGGGDDPLGGGGGGGGGGESVGAKDVSSSSCASSAAAVGKSHSFFSLLRKNGRSGEGGKGERPKGRGGLKGLFSSMRWHRRDKPGSDGGGGGGAKEDDAGESPESQPSRLMPGSLTASLECIKEEAPRPPPAEAPQSLLGSSSVGDQLLAPQEPLTSLEKQDTDGQELQPTTPCTPLGEELPRVQPLAKESHPELSKDGDGQKTKEDTAITGCGDIIADQEDDVGGSSGGGGAGGSDKSAPGLNKVGASKKPPSVVTYQGGGEEMASPEQVGDTCTPEFWDMLSQTEEKSQDTPGGKDSPKASKDGSFAKRKQNGSTTGQHAGVSPIPSHHNHKEEQKSREKEQQEAIPSSDEGYWDSTTPGPEEDNTNSIQKEVIPRDSYSGDALYDLYAEPDENTATVSSVEDVTSVTCSKPVSPVTTTCPVKTHTTSLKDSKIPISIKHFTSPPGSHGPDTSNSHHIIHHQPTKSEVPRTKIPVSKVLVHRASYRSLAGTTGKIATYHESAKK</sequence>
<evidence type="ECO:0000256" key="5">
    <source>
        <dbReference type="ARBA" id="ARBA00023121"/>
    </source>
</evidence>
<feature type="compositionally biased region" description="Gly residues" evidence="10">
    <location>
        <begin position="47"/>
        <end position="64"/>
    </location>
</feature>
<comment type="subcellular location">
    <subcellularLocation>
        <location evidence="1">Cell membrane</location>
        <topology evidence="1">Peripheral membrane protein</topology>
    </subcellularLocation>
</comment>
<comment type="similarity">
    <text evidence="2">Belongs to the Amer family.</text>
</comment>
<gene>
    <name evidence="12" type="primary">AMER2</name>
</gene>
<feature type="region of interest" description="Disordered" evidence="10">
    <location>
        <begin position="1"/>
        <end position="24"/>
    </location>
</feature>
<keyword evidence="5" id="KW-0446">Lipid-binding</keyword>
<feature type="compositionally biased region" description="Basic and acidic residues" evidence="10">
    <location>
        <begin position="393"/>
        <end position="403"/>
    </location>
</feature>